<evidence type="ECO:0000313" key="23">
    <source>
        <dbReference type="Proteomes" id="UP000486351"/>
    </source>
</evidence>
<sequence length="615" mass="69286">MNPIRYSALDDTLPLFDNADGGRMGLFKTLWAWTTFTTVSCAVFSLYMAYVGRQVHKIMYPTFSDSPNTLDPLWGEGQPLDVLCYLSPRAKWGAARDFNAGAVHVGAFKSLTFDWDSSNSRHLDLNVSRQSLEELADDARTANQLWSALRGNASVFLHVHVTHAGFSPDPRDTQHYDKYRTIHQALSLVKYAPKPNAKNTSLLLAPAESKVGSKAGVEEEAAATISYWKPAASVRLVTDFTRYPVEELPVMVYQNLRYVQHPMDQRWRYLPALYVDDLSQTQDKLVQLNATMDDGDGGDAVLPLQLSWSPLSFARWQMQLTFATVFVSQEQMGVPSSDLDALRSMVTDTHPVLLAVTMSVSLLHLLFDWLAFRHDVSYWRAKGDNVVGVSLRAMAAELGSQAVVLLYLVDQDSTLLVTGPQFISVVLLVWKVTKVWRAQRRQLATEASVDTGAASGKMDKYSLRLLEETQRADSLATSHMLFVLAPLTAGYAVYSLLYVQHAGWYAWLLESLTTTVYALGFVFMLPQLVINYRLKSVAHLQWRLLVYRALNTFIDDLFAFVIKMPTLHRISCFRDDIVFIVYLYQRWIYPVDTQRPGDAADGAPTTEQPSKPHKE</sequence>
<keyword evidence="17" id="KW-1185">Reference proteome</keyword>
<dbReference type="EMBL" id="QXGA01002427">
    <property type="protein sequence ID" value="KAE9097945.1"/>
    <property type="molecule type" value="Genomic_DNA"/>
</dbReference>
<comment type="subcellular location">
    <subcellularLocation>
        <location evidence="1">Membrane</location>
        <topology evidence="1">Multi-pass membrane protein</topology>
    </subcellularLocation>
</comment>
<evidence type="ECO:0000256" key="6">
    <source>
        <dbReference type="SAM" id="Phobius"/>
    </source>
</evidence>
<dbReference type="EMBL" id="QXGF01002410">
    <property type="protein sequence ID" value="KAE8924806.1"/>
    <property type="molecule type" value="Genomic_DNA"/>
</dbReference>
<evidence type="ECO:0000256" key="4">
    <source>
        <dbReference type="ARBA" id="ARBA00022989"/>
    </source>
</evidence>
<evidence type="ECO:0000313" key="7">
    <source>
        <dbReference type="EMBL" id="KAE8924806.1"/>
    </source>
</evidence>
<protein>
    <recommendedName>
        <fullName evidence="25">Cleft lip and palate transmembrane protein 1</fullName>
    </recommendedName>
</protein>
<evidence type="ECO:0000313" key="21">
    <source>
        <dbReference type="Proteomes" id="UP000441208"/>
    </source>
</evidence>
<feature type="transmembrane region" description="Helical" evidence="6">
    <location>
        <begin position="352"/>
        <end position="372"/>
    </location>
</feature>
<feature type="transmembrane region" description="Helical" evidence="6">
    <location>
        <begin position="480"/>
        <end position="498"/>
    </location>
</feature>
<dbReference type="EMBL" id="QXFY01002460">
    <property type="protein sequence ID" value="KAE9297131.1"/>
    <property type="molecule type" value="Genomic_DNA"/>
</dbReference>
<keyword evidence="4 6" id="KW-1133">Transmembrane helix</keyword>
<dbReference type="Proteomes" id="UP000440367">
    <property type="component" value="Unassembled WGS sequence"/>
</dbReference>
<comment type="similarity">
    <text evidence="2">Belongs to the CLPTM1 family.</text>
</comment>
<evidence type="ECO:0000256" key="3">
    <source>
        <dbReference type="ARBA" id="ARBA00022692"/>
    </source>
</evidence>
<dbReference type="Proteomes" id="UP000433483">
    <property type="component" value="Unassembled WGS sequence"/>
</dbReference>
<dbReference type="EMBL" id="QXFZ01002312">
    <property type="protein sequence ID" value="KAE9078411.1"/>
    <property type="molecule type" value="Genomic_DNA"/>
</dbReference>
<dbReference type="Proteomes" id="UP000440732">
    <property type="component" value="Unassembled WGS sequence"/>
</dbReference>
<dbReference type="EMBL" id="QXGB01002463">
    <property type="protein sequence ID" value="KAE9177737.1"/>
    <property type="molecule type" value="Genomic_DNA"/>
</dbReference>
<feature type="transmembrane region" description="Helical" evidence="6">
    <location>
        <begin position="504"/>
        <end position="525"/>
    </location>
</feature>
<proteinExistence type="inferred from homology"/>
<accession>A0A6A3DXD3</accession>
<dbReference type="Proteomes" id="UP000488956">
    <property type="component" value="Unassembled WGS sequence"/>
</dbReference>
<dbReference type="EMBL" id="QXFW01002350">
    <property type="protein sequence ID" value="KAE8979435.1"/>
    <property type="molecule type" value="Genomic_DNA"/>
</dbReference>
<keyword evidence="5 6" id="KW-0472">Membrane</keyword>
<evidence type="ECO:0000313" key="16">
    <source>
        <dbReference type="Proteomes" id="UP000429523"/>
    </source>
</evidence>
<dbReference type="Pfam" id="PF05602">
    <property type="entry name" value="CLPTM1"/>
    <property type="match status" value="1"/>
</dbReference>
<evidence type="ECO:0000256" key="5">
    <source>
        <dbReference type="ARBA" id="ARBA00023136"/>
    </source>
</evidence>
<evidence type="ECO:0000313" key="11">
    <source>
        <dbReference type="EMBL" id="KAE9097945.1"/>
    </source>
</evidence>
<evidence type="ECO:0000256" key="2">
    <source>
        <dbReference type="ARBA" id="ARBA00009310"/>
    </source>
</evidence>
<evidence type="ECO:0008006" key="25">
    <source>
        <dbReference type="Google" id="ProtNLM"/>
    </source>
</evidence>
<evidence type="ECO:0000313" key="14">
    <source>
        <dbReference type="EMBL" id="KAE9282575.1"/>
    </source>
</evidence>
<dbReference type="AlphaFoldDB" id="A0A6A3DXD3"/>
<dbReference type="Proteomes" id="UP000437068">
    <property type="component" value="Unassembled WGS sequence"/>
</dbReference>
<evidence type="ECO:0000313" key="9">
    <source>
        <dbReference type="EMBL" id="KAE9077252.1"/>
    </source>
</evidence>
<evidence type="ECO:0000313" key="10">
    <source>
        <dbReference type="EMBL" id="KAE9078411.1"/>
    </source>
</evidence>
<name>A0A6A3DXD3_9STRA</name>
<dbReference type="Proteomes" id="UP000429523">
    <property type="component" value="Unassembled WGS sequence"/>
</dbReference>
<evidence type="ECO:0000256" key="1">
    <source>
        <dbReference type="ARBA" id="ARBA00004141"/>
    </source>
</evidence>
<dbReference type="GO" id="GO:0012505">
    <property type="term" value="C:endomembrane system"/>
    <property type="evidence" value="ECO:0007669"/>
    <property type="project" value="TreeGrafter"/>
</dbReference>
<dbReference type="Proteomes" id="UP000486351">
    <property type="component" value="Unassembled WGS sequence"/>
</dbReference>
<evidence type="ECO:0000313" key="20">
    <source>
        <dbReference type="Proteomes" id="UP000440732"/>
    </source>
</evidence>
<feature type="transmembrane region" description="Helical" evidence="6">
    <location>
        <begin position="415"/>
        <end position="433"/>
    </location>
</feature>
<dbReference type="EMBL" id="QXFX01002417">
    <property type="protein sequence ID" value="KAE9077252.1"/>
    <property type="molecule type" value="Genomic_DNA"/>
</dbReference>
<evidence type="ECO:0000313" key="22">
    <source>
        <dbReference type="Proteomes" id="UP000460718"/>
    </source>
</evidence>
<gene>
    <name evidence="14" type="ORF">PF001_g23244</name>
    <name evidence="13" type="ORF">PF002_g24867</name>
    <name evidence="12" type="ORF">PF005_g24372</name>
    <name evidence="11" type="ORF">PF006_g23465</name>
    <name evidence="10" type="ORF">PF007_g23872</name>
    <name evidence="15" type="ORF">PF008_g23825</name>
    <name evidence="7" type="ORF">PF009_g24969</name>
    <name evidence="9" type="ORF">PF010_g23581</name>
    <name evidence="8" type="ORF">PF011_g22849</name>
</gene>
<evidence type="ECO:0000313" key="24">
    <source>
        <dbReference type="Proteomes" id="UP000488956"/>
    </source>
</evidence>
<dbReference type="GO" id="GO:0016020">
    <property type="term" value="C:membrane"/>
    <property type="evidence" value="ECO:0007669"/>
    <property type="project" value="UniProtKB-SubCell"/>
</dbReference>
<evidence type="ECO:0000313" key="12">
    <source>
        <dbReference type="EMBL" id="KAE9177737.1"/>
    </source>
</evidence>
<dbReference type="PANTHER" id="PTHR21347">
    <property type="entry name" value="CLEFT LIP AND PALATE ASSOCIATED TRANSMEMBRANE PROTEIN-RELATED"/>
    <property type="match status" value="1"/>
</dbReference>
<dbReference type="EMBL" id="QXGE01002358">
    <property type="protein sequence ID" value="KAE9282575.1"/>
    <property type="molecule type" value="Genomic_DNA"/>
</dbReference>
<organism evidence="7 16">
    <name type="scientific">Phytophthora fragariae</name>
    <dbReference type="NCBI Taxonomy" id="53985"/>
    <lineage>
        <taxon>Eukaryota</taxon>
        <taxon>Sar</taxon>
        <taxon>Stramenopiles</taxon>
        <taxon>Oomycota</taxon>
        <taxon>Peronosporomycetes</taxon>
        <taxon>Peronosporales</taxon>
        <taxon>Peronosporaceae</taxon>
        <taxon>Phytophthora</taxon>
    </lineage>
</organism>
<comment type="caution">
    <text evidence="7">The sequence shown here is derived from an EMBL/GenBank/DDBJ whole genome shotgun (WGS) entry which is preliminary data.</text>
</comment>
<dbReference type="PANTHER" id="PTHR21347:SF0">
    <property type="entry name" value="LIPID SCRAMBLASE CLPTM1L"/>
    <property type="match status" value="1"/>
</dbReference>
<keyword evidence="3 6" id="KW-0812">Transmembrane</keyword>
<evidence type="ECO:0000313" key="19">
    <source>
        <dbReference type="Proteomes" id="UP000440367"/>
    </source>
</evidence>
<evidence type="ECO:0000313" key="17">
    <source>
        <dbReference type="Proteomes" id="UP000433483"/>
    </source>
</evidence>
<evidence type="ECO:0000313" key="15">
    <source>
        <dbReference type="EMBL" id="KAE9297131.1"/>
    </source>
</evidence>
<dbReference type="Proteomes" id="UP000460718">
    <property type="component" value="Unassembled WGS sequence"/>
</dbReference>
<evidence type="ECO:0000313" key="8">
    <source>
        <dbReference type="EMBL" id="KAE8979435.1"/>
    </source>
</evidence>
<evidence type="ECO:0000313" key="13">
    <source>
        <dbReference type="EMBL" id="KAE9190075.1"/>
    </source>
</evidence>
<reference evidence="16 17" key="1">
    <citation type="submission" date="2018-08" db="EMBL/GenBank/DDBJ databases">
        <title>Genomic investigation of the strawberry pathogen Phytophthora fragariae indicates pathogenicity is determined by transcriptional variation in three key races.</title>
        <authorList>
            <person name="Adams T.M."/>
            <person name="Armitage A.D."/>
            <person name="Sobczyk M.K."/>
            <person name="Bates H.J."/>
            <person name="Dunwell J.M."/>
            <person name="Nellist C.F."/>
            <person name="Harrison R.J."/>
        </authorList>
    </citation>
    <scope>NUCLEOTIDE SEQUENCE [LARGE SCALE GENOMIC DNA]</scope>
    <source>
        <strain evidence="14 18">A4</strain>
        <strain evidence="13 19">BC-1</strain>
        <strain evidence="12 17">NOV-27</strain>
        <strain evidence="11 20">NOV-5</strain>
        <strain evidence="10 21">NOV-71</strain>
        <strain evidence="15 23">NOV-77</strain>
        <strain evidence="7 16">NOV-9</strain>
        <strain evidence="9 24">ONT-3</strain>
        <strain evidence="8 22">SCRP245</strain>
    </source>
</reference>
<dbReference type="InterPro" id="IPR008429">
    <property type="entry name" value="CLPTM1"/>
</dbReference>
<dbReference type="Proteomes" id="UP000441208">
    <property type="component" value="Unassembled WGS sequence"/>
</dbReference>
<evidence type="ECO:0000313" key="18">
    <source>
        <dbReference type="Proteomes" id="UP000437068"/>
    </source>
</evidence>
<dbReference type="EMBL" id="QXGD01002333">
    <property type="protein sequence ID" value="KAE9190075.1"/>
    <property type="molecule type" value="Genomic_DNA"/>
</dbReference>
<dbReference type="OrthoDB" id="378564at2759"/>
<feature type="transmembrane region" description="Helical" evidence="6">
    <location>
        <begin position="30"/>
        <end position="50"/>
    </location>
</feature>